<feature type="chain" id="PRO_5030641440" evidence="1">
    <location>
        <begin position="18"/>
        <end position="599"/>
    </location>
</feature>
<evidence type="ECO:0000259" key="3">
    <source>
        <dbReference type="Pfam" id="PF11954"/>
    </source>
</evidence>
<dbReference type="EMBL" id="JACIBY010000008">
    <property type="protein sequence ID" value="MBB3839913.1"/>
    <property type="molecule type" value="Genomic_DNA"/>
</dbReference>
<dbReference type="InterPro" id="IPR012338">
    <property type="entry name" value="Beta-lactam/transpept-like"/>
</dbReference>
<dbReference type="Gene3D" id="3.40.710.10">
    <property type="entry name" value="DD-peptidase/beta-lactamase superfamily"/>
    <property type="match status" value="1"/>
</dbReference>
<gene>
    <name evidence="4" type="ORF">FHS57_003924</name>
</gene>
<dbReference type="Pfam" id="PF00144">
    <property type="entry name" value="Beta-lactamase"/>
    <property type="match status" value="1"/>
</dbReference>
<proteinExistence type="predicted"/>
<feature type="domain" description="Beta-lactamase-related" evidence="2">
    <location>
        <begin position="31"/>
        <end position="364"/>
    </location>
</feature>
<keyword evidence="5" id="KW-1185">Reference proteome</keyword>
<evidence type="ECO:0000256" key="1">
    <source>
        <dbReference type="SAM" id="SignalP"/>
    </source>
</evidence>
<dbReference type="Pfam" id="PF11954">
    <property type="entry name" value="DUF3471"/>
    <property type="match status" value="1"/>
</dbReference>
<evidence type="ECO:0000313" key="5">
    <source>
        <dbReference type="Proteomes" id="UP000541352"/>
    </source>
</evidence>
<sequence length="599" mass="67704">MKKTILFLTLLVSTAFAQQPTPDARFAGLDTLFARVLNEWKCAGFAVAVVEKDKIIYAKGFGYADIDTKRPVTEYTQFAAGSCTKPFTCTALGLLRAENKIDFNHSVREYLPQLSFYNEEMNKNITVRDLMCHRTGLPRHDQAWALFSTHSVDTLLKRVQYLEPNYGLREKWQYNNFMFAAQGKMVENLSGQSYRAFVRERIFQPLGMKDVTFSVDSMTLYNDRSLCYTVSEDDKIIPLDYFNLDVMSAVGGINTSVSEMAKWVMLWANNGIYKGKRLLPADYVREAISSQMIVRDAAPSTSNPSLHFENYGLGWFLSSYRGHYRVEHGGNISGFSTNTCFFPTDGVGIVVFCNQAVSRVPSVVRNILADRMLGLPDKDWQSYLYTSDMAAKNAAKSAKSQMASLTKTNVKPAHPADEYEGYFQHKGYGTFEIVNRNDSLFAVFPLQQWYLRPYGHDVFDALPVDKNGKVASESSVQRIVFNQNTEAEIASASIAFEPELIHPLEFTWLPKVKKLPKVVLQRYVGEYNLNGMAMKVDLNADEILYLSLPNQPTRELEALGKGKFRLKGLNGYSISFSQDAKEFLLTQPNGIFKALKKKA</sequence>
<evidence type="ECO:0000259" key="2">
    <source>
        <dbReference type="Pfam" id="PF00144"/>
    </source>
</evidence>
<reference evidence="4 5" key="1">
    <citation type="submission" date="2020-08" db="EMBL/GenBank/DDBJ databases">
        <title>Genomic Encyclopedia of Type Strains, Phase IV (KMG-IV): sequencing the most valuable type-strain genomes for metagenomic binning, comparative biology and taxonomic classification.</title>
        <authorList>
            <person name="Goeker M."/>
        </authorList>
    </citation>
    <scope>NUCLEOTIDE SEQUENCE [LARGE SCALE GENOMIC DNA]</scope>
    <source>
        <strain evidence="4 5">DSM 17976</strain>
    </source>
</reference>
<dbReference type="InterPro" id="IPR050491">
    <property type="entry name" value="AmpC-like"/>
</dbReference>
<dbReference type="InterPro" id="IPR001466">
    <property type="entry name" value="Beta-lactam-related"/>
</dbReference>
<organism evidence="4 5">
    <name type="scientific">Runella defluvii</name>
    <dbReference type="NCBI Taxonomy" id="370973"/>
    <lineage>
        <taxon>Bacteria</taxon>
        <taxon>Pseudomonadati</taxon>
        <taxon>Bacteroidota</taxon>
        <taxon>Cytophagia</taxon>
        <taxon>Cytophagales</taxon>
        <taxon>Spirosomataceae</taxon>
        <taxon>Runella</taxon>
    </lineage>
</organism>
<dbReference type="RefSeq" id="WP_183976561.1">
    <property type="nucleotide sequence ID" value="NZ_JACIBY010000008.1"/>
</dbReference>
<dbReference type="Gene3D" id="2.40.128.600">
    <property type="match status" value="1"/>
</dbReference>
<dbReference type="PANTHER" id="PTHR46825:SF15">
    <property type="entry name" value="BETA-LACTAMASE-RELATED DOMAIN-CONTAINING PROTEIN"/>
    <property type="match status" value="1"/>
</dbReference>
<protein>
    <submittedName>
        <fullName evidence="4">CubicO group peptidase (Beta-lactamase class C family)</fullName>
    </submittedName>
</protein>
<dbReference type="AlphaFoldDB" id="A0A7W5ZM77"/>
<dbReference type="SUPFAM" id="SSF56601">
    <property type="entry name" value="beta-lactamase/transpeptidase-like"/>
    <property type="match status" value="1"/>
</dbReference>
<feature type="domain" description="Peptidase S12 Pab87-related C-terminal" evidence="3">
    <location>
        <begin position="409"/>
        <end position="500"/>
    </location>
</feature>
<accession>A0A7W5ZM77</accession>
<dbReference type="PANTHER" id="PTHR46825">
    <property type="entry name" value="D-ALANYL-D-ALANINE-CARBOXYPEPTIDASE/ENDOPEPTIDASE AMPH"/>
    <property type="match status" value="1"/>
</dbReference>
<keyword evidence="1" id="KW-0732">Signal</keyword>
<dbReference type="Proteomes" id="UP000541352">
    <property type="component" value="Unassembled WGS sequence"/>
</dbReference>
<evidence type="ECO:0000313" key="4">
    <source>
        <dbReference type="EMBL" id="MBB3839913.1"/>
    </source>
</evidence>
<name>A0A7W5ZM77_9BACT</name>
<comment type="caution">
    <text evidence="4">The sequence shown here is derived from an EMBL/GenBank/DDBJ whole genome shotgun (WGS) entry which is preliminary data.</text>
</comment>
<feature type="signal peptide" evidence="1">
    <location>
        <begin position="1"/>
        <end position="17"/>
    </location>
</feature>
<dbReference type="InterPro" id="IPR021860">
    <property type="entry name" value="Peptidase_S12_Pab87-rel_C"/>
</dbReference>